<dbReference type="EMBL" id="JBBWWQ010000014">
    <property type="protein sequence ID" value="KAK8930935.1"/>
    <property type="molecule type" value="Genomic_DNA"/>
</dbReference>
<reference evidence="1 2" key="1">
    <citation type="journal article" date="2022" name="Nat. Plants">
        <title>Genomes of leafy and leafless Platanthera orchids illuminate the evolution of mycoheterotrophy.</title>
        <authorList>
            <person name="Li M.H."/>
            <person name="Liu K.W."/>
            <person name="Li Z."/>
            <person name="Lu H.C."/>
            <person name="Ye Q.L."/>
            <person name="Zhang D."/>
            <person name="Wang J.Y."/>
            <person name="Li Y.F."/>
            <person name="Zhong Z.M."/>
            <person name="Liu X."/>
            <person name="Yu X."/>
            <person name="Liu D.K."/>
            <person name="Tu X.D."/>
            <person name="Liu B."/>
            <person name="Hao Y."/>
            <person name="Liao X.Y."/>
            <person name="Jiang Y.T."/>
            <person name="Sun W.H."/>
            <person name="Chen J."/>
            <person name="Chen Y.Q."/>
            <person name="Ai Y."/>
            <person name="Zhai J.W."/>
            <person name="Wu S.S."/>
            <person name="Zhou Z."/>
            <person name="Hsiao Y.Y."/>
            <person name="Wu W.L."/>
            <person name="Chen Y.Y."/>
            <person name="Lin Y.F."/>
            <person name="Hsu J.L."/>
            <person name="Li C.Y."/>
            <person name="Wang Z.W."/>
            <person name="Zhao X."/>
            <person name="Zhong W.Y."/>
            <person name="Ma X.K."/>
            <person name="Ma L."/>
            <person name="Huang J."/>
            <person name="Chen G.Z."/>
            <person name="Huang M.Z."/>
            <person name="Huang L."/>
            <person name="Peng D.H."/>
            <person name="Luo Y.B."/>
            <person name="Zou S.Q."/>
            <person name="Chen S.P."/>
            <person name="Lan S."/>
            <person name="Tsai W.C."/>
            <person name="Van de Peer Y."/>
            <person name="Liu Z.J."/>
        </authorList>
    </citation>
    <scope>NUCLEOTIDE SEQUENCE [LARGE SCALE GENOMIC DNA]</scope>
    <source>
        <strain evidence="1">Lor287</strain>
    </source>
</reference>
<dbReference type="AlphaFoldDB" id="A0AAP0B6Y2"/>
<gene>
    <name evidence="1" type="ORF">KSP39_PZI016549</name>
</gene>
<comment type="caution">
    <text evidence="1">The sequence shown here is derived from an EMBL/GenBank/DDBJ whole genome shotgun (WGS) entry which is preliminary data.</text>
</comment>
<proteinExistence type="predicted"/>
<sequence length="114" mass="12555">MRLWLVVDADVGVYLGDWRPLLQHPTPVQLCDSTLLSPAPMTPTETQTFLTFQLHSATSLGHVVATKAVSYPQPLHLLSTIFLTTYSIQSARQTHNLTAAASDNAIICQPLTIW</sequence>
<organism evidence="1 2">
    <name type="scientific">Platanthera zijinensis</name>
    <dbReference type="NCBI Taxonomy" id="2320716"/>
    <lineage>
        <taxon>Eukaryota</taxon>
        <taxon>Viridiplantae</taxon>
        <taxon>Streptophyta</taxon>
        <taxon>Embryophyta</taxon>
        <taxon>Tracheophyta</taxon>
        <taxon>Spermatophyta</taxon>
        <taxon>Magnoliopsida</taxon>
        <taxon>Liliopsida</taxon>
        <taxon>Asparagales</taxon>
        <taxon>Orchidaceae</taxon>
        <taxon>Orchidoideae</taxon>
        <taxon>Orchideae</taxon>
        <taxon>Orchidinae</taxon>
        <taxon>Platanthera</taxon>
    </lineage>
</organism>
<protein>
    <submittedName>
        <fullName evidence="1">Uncharacterized protein</fullName>
    </submittedName>
</protein>
<keyword evidence="2" id="KW-1185">Reference proteome</keyword>
<name>A0AAP0B6Y2_9ASPA</name>
<dbReference type="Proteomes" id="UP001418222">
    <property type="component" value="Unassembled WGS sequence"/>
</dbReference>
<evidence type="ECO:0000313" key="2">
    <source>
        <dbReference type="Proteomes" id="UP001418222"/>
    </source>
</evidence>
<evidence type="ECO:0000313" key="1">
    <source>
        <dbReference type="EMBL" id="KAK8930935.1"/>
    </source>
</evidence>
<accession>A0AAP0B6Y2</accession>